<name>I4B3J4_TURPD</name>
<dbReference type="RefSeq" id="WP_014802367.1">
    <property type="nucleotide sequence ID" value="NC_018020.1"/>
</dbReference>
<evidence type="ECO:0000313" key="1">
    <source>
        <dbReference type="EMBL" id="AFM11851.1"/>
    </source>
</evidence>
<proteinExistence type="predicted"/>
<dbReference type="AlphaFoldDB" id="I4B3J4"/>
<keyword evidence="2" id="KW-1185">Reference proteome</keyword>
<gene>
    <name evidence="1" type="ordered locus">Turpa_1203</name>
</gene>
<organism evidence="1 2">
    <name type="scientific">Turneriella parva (strain ATCC BAA-1111 / DSM 21527 / NCTC 11395 / H)</name>
    <name type="common">Leptospira parva</name>
    <dbReference type="NCBI Taxonomy" id="869212"/>
    <lineage>
        <taxon>Bacteria</taxon>
        <taxon>Pseudomonadati</taxon>
        <taxon>Spirochaetota</taxon>
        <taxon>Spirochaetia</taxon>
        <taxon>Leptospirales</taxon>
        <taxon>Leptospiraceae</taxon>
        <taxon>Turneriella</taxon>
    </lineage>
</organism>
<sequence length="143" mass="16392">MAAQPPRGISTPKFPFHTTQSELRILGELLAIVALRGNNAAEWQNEDFLTSRNITTAAICIEALRETLFPEETKLRKKRAEFLRPLNGSPLRAHFDQSLETAVITLHAQVQNKVEYENLLKRLQAFNFDEWQNLCDDERIDAD</sequence>
<dbReference type="KEGG" id="tpx:Turpa_1203"/>
<dbReference type="STRING" id="869212.Turpa_1203"/>
<evidence type="ECO:0000313" key="2">
    <source>
        <dbReference type="Proteomes" id="UP000006048"/>
    </source>
</evidence>
<protein>
    <submittedName>
        <fullName evidence="1">Uncharacterized protein</fullName>
    </submittedName>
</protein>
<accession>I4B3J4</accession>
<dbReference type="EMBL" id="CP002959">
    <property type="protein sequence ID" value="AFM11851.1"/>
    <property type="molecule type" value="Genomic_DNA"/>
</dbReference>
<dbReference type="HOGENOM" id="CLU_1805351_0_0_12"/>
<dbReference type="Proteomes" id="UP000006048">
    <property type="component" value="Chromosome"/>
</dbReference>
<reference evidence="1 2" key="1">
    <citation type="submission" date="2012-06" db="EMBL/GenBank/DDBJ databases">
        <title>The complete chromosome of genome of Turneriella parva DSM 21527.</title>
        <authorList>
            <consortium name="US DOE Joint Genome Institute (JGI-PGF)"/>
            <person name="Lucas S."/>
            <person name="Han J."/>
            <person name="Lapidus A."/>
            <person name="Bruce D."/>
            <person name="Goodwin L."/>
            <person name="Pitluck S."/>
            <person name="Peters L."/>
            <person name="Kyrpides N."/>
            <person name="Mavromatis K."/>
            <person name="Ivanova N."/>
            <person name="Mikhailova N."/>
            <person name="Chertkov O."/>
            <person name="Detter J.C."/>
            <person name="Tapia R."/>
            <person name="Han C."/>
            <person name="Land M."/>
            <person name="Hauser L."/>
            <person name="Markowitz V."/>
            <person name="Cheng J.-F."/>
            <person name="Hugenholtz P."/>
            <person name="Woyke T."/>
            <person name="Wu D."/>
            <person name="Gronow S."/>
            <person name="Wellnitz S."/>
            <person name="Brambilla E."/>
            <person name="Klenk H.-P."/>
            <person name="Eisen J.A."/>
        </authorList>
    </citation>
    <scope>NUCLEOTIDE SEQUENCE [LARGE SCALE GENOMIC DNA]</scope>
    <source>
        <strain evidence="2">ATCC BAA-1111 / DSM 21527 / NCTC 11395 / H</strain>
    </source>
</reference>